<evidence type="ECO:0000313" key="3">
    <source>
        <dbReference type="Proteomes" id="UP001516662"/>
    </source>
</evidence>
<keyword evidence="3" id="KW-1185">Reference proteome</keyword>
<gene>
    <name evidence="2" type="ORF">IMZ08_00520</name>
</gene>
<dbReference type="EMBL" id="JADCLJ010000002">
    <property type="protein sequence ID" value="MBE4906538.1"/>
    <property type="molecule type" value="Genomic_DNA"/>
</dbReference>
<dbReference type="RefSeq" id="WP_193534056.1">
    <property type="nucleotide sequence ID" value="NZ_JADCLJ010000002.1"/>
</dbReference>
<sequence length="312" mass="35910">MFSEINAKIVEVQGELRKATKYRVQLADYEQELETIEMTISQLHRQLESEKKDVTRLERVTLTNLLATLAGTKNEKLSKEKQELVVAQHKLAEAEKTKREIDDEMLVIRNKLFELKSTDNEYQQLLLQKEEMIKESSSSESLKILELSEQEGAVNTHLKELKEAIDAGNLVKSALKEAIDSLGKAGGWGTVDLLGGGFISDMIKHQHIDDAERNVHRAQTRMRQFQKELLDVQQQADVEINISGMLKFADFFFDGLIADFLVKDKINKATHEIEYQYKQVNDILAKLNKQYMEHKNHLETVQKEKQEIIQSL</sequence>
<name>A0ABR9QDJ6_9BACI</name>
<protein>
    <submittedName>
        <fullName evidence="2">Uncharacterized protein</fullName>
    </submittedName>
</protein>
<feature type="coiled-coil region" evidence="1">
    <location>
        <begin position="12"/>
        <end position="135"/>
    </location>
</feature>
<feature type="coiled-coil region" evidence="1">
    <location>
        <begin position="277"/>
        <end position="304"/>
    </location>
</feature>
<feature type="coiled-coil region" evidence="1">
    <location>
        <begin position="208"/>
        <end position="235"/>
    </location>
</feature>
<evidence type="ECO:0000256" key="1">
    <source>
        <dbReference type="SAM" id="Coils"/>
    </source>
</evidence>
<keyword evidence="1" id="KW-0175">Coiled coil</keyword>
<organism evidence="2 3">
    <name type="scientific">Litchfieldia luteola</name>
    <dbReference type="NCBI Taxonomy" id="682179"/>
    <lineage>
        <taxon>Bacteria</taxon>
        <taxon>Bacillati</taxon>
        <taxon>Bacillota</taxon>
        <taxon>Bacilli</taxon>
        <taxon>Bacillales</taxon>
        <taxon>Bacillaceae</taxon>
        <taxon>Litchfieldia</taxon>
    </lineage>
</organism>
<reference evidence="2 3" key="1">
    <citation type="submission" date="2020-10" db="EMBL/GenBank/DDBJ databases">
        <title>Bacillus sp. HD4P25, an endophyte from a halophyte.</title>
        <authorList>
            <person name="Sun J.-Q."/>
        </authorList>
    </citation>
    <scope>NUCLEOTIDE SEQUENCE [LARGE SCALE GENOMIC DNA]</scope>
    <source>
        <strain evidence="2 3">YIM 93174</strain>
    </source>
</reference>
<proteinExistence type="predicted"/>
<dbReference type="Proteomes" id="UP001516662">
    <property type="component" value="Unassembled WGS sequence"/>
</dbReference>
<accession>A0ABR9QDJ6</accession>
<comment type="caution">
    <text evidence="2">The sequence shown here is derived from an EMBL/GenBank/DDBJ whole genome shotgun (WGS) entry which is preliminary data.</text>
</comment>
<evidence type="ECO:0000313" key="2">
    <source>
        <dbReference type="EMBL" id="MBE4906538.1"/>
    </source>
</evidence>